<feature type="transmembrane region" description="Helical" evidence="7">
    <location>
        <begin position="32"/>
        <end position="57"/>
    </location>
</feature>
<keyword evidence="4 7" id="KW-0472">Membrane</keyword>
<comment type="similarity">
    <text evidence="5">Belongs to the SAT4 family.</text>
</comment>
<dbReference type="Pfam" id="PF20684">
    <property type="entry name" value="Fung_rhodopsin"/>
    <property type="match status" value="1"/>
</dbReference>
<evidence type="ECO:0000259" key="8">
    <source>
        <dbReference type="Pfam" id="PF20684"/>
    </source>
</evidence>
<evidence type="ECO:0000256" key="4">
    <source>
        <dbReference type="ARBA" id="ARBA00023136"/>
    </source>
</evidence>
<comment type="subcellular location">
    <subcellularLocation>
        <location evidence="1">Membrane</location>
        <topology evidence="1">Multi-pass membrane protein</topology>
    </subcellularLocation>
</comment>
<evidence type="ECO:0000256" key="7">
    <source>
        <dbReference type="SAM" id="Phobius"/>
    </source>
</evidence>
<dbReference type="PANTHER" id="PTHR33048">
    <property type="entry name" value="PTH11-LIKE INTEGRAL MEMBRANE PROTEIN (AFU_ORTHOLOGUE AFUA_5G11245)"/>
    <property type="match status" value="1"/>
</dbReference>
<feature type="transmembrane region" description="Helical" evidence="7">
    <location>
        <begin position="198"/>
        <end position="221"/>
    </location>
</feature>
<organism evidence="9 10">
    <name type="scientific">Lithohypha guttulata</name>
    <dbReference type="NCBI Taxonomy" id="1690604"/>
    <lineage>
        <taxon>Eukaryota</taxon>
        <taxon>Fungi</taxon>
        <taxon>Dikarya</taxon>
        <taxon>Ascomycota</taxon>
        <taxon>Pezizomycotina</taxon>
        <taxon>Eurotiomycetes</taxon>
        <taxon>Chaetothyriomycetidae</taxon>
        <taxon>Chaetothyriales</taxon>
        <taxon>Trichomeriaceae</taxon>
        <taxon>Lithohypha</taxon>
    </lineage>
</organism>
<evidence type="ECO:0000256" key="3">
    <source>
        <dbReference type="ARBA" id="ARBA00022989"/>
    </source>
</evidence>
<feature type="transmembrane region" description="Helical" evidence="7">
    <location>
        <begin position="233"/>
        <end position="255"/>
    </location>
</feature>
<feature type="transmembrane region" description="Helical" evidence="7">
    <location>
        <begin position="151"/>
        <end position="178"/>
    </location>
</feature>
<feature type="region of interest" description="Disordered" evidence="6">
    <location>
        <begin position="303"/>
        <end position="350"/>
    </location>
</feature>
<dbReference type="InterPro" id="IPR052337">
    <property type="entry name" value="SAT4-like"/>
</dbReference>
<evidence type="ECO:0000256" key="1">
    <source>
        <dbReference type="ARBA" id="ARBA00004141"/>
    </source>
</evidence>
<dbReference type="EMBL" id="JAVRRG010000340">
    <property type="protein sequence ID" value="KAK5072263.1"/>
    <property type="molecule type" value="Genomic_DNA"/>
</dbReference>
<proteinExistence type="inferred from homology"/>
<feature type="compositionally biased region" description="Basic and acidic residues" evidence="6">
    <location>
        <begin position="332"/>
        <end position="350"/>
    </location>
</feature>
<dbReference type="PANTHER" id="PTHR33048:SF47">
    <property type="entry name" value="INTEGRAL MEMBRANE PROTEIN-RELATED"/>
    <property type="match status" value="1"/>
</dbReference>
<sequence>MSDPKVDAAIQDGRMPDGVTAEYLNESRDQPALTGIIFVTALTSIMLIARCLSRIFLLRRFGWDDGLAFLSWLLFIPFVVLCIILIRLGSGRHYEYIQYVLNLDTVNETEALDFGAHLLYTISLVICRVSGLALYAAICKQHHTYVWAIRGVAGVIILAYLPQIFLLVFHCVPVTALWPYDWQPESNNHTCLTWGLVYSVNSAVSLFSDLLLYGIPVVMIWNLTLSRKRKVQLACILLPGILVIAISIARLVLVIRGQWLADMSWSYNPMLAVEVSEIGATLISLSIPGVKPLIDNYIRRKDKSTTRGGNTYFSGRGPRGTPLRQLRSTHTQIDDGESHERTNAPSNDSKEGILVKMKYRVEA</sequence>
<accession>A0ABR0JU34</accession>
<protein>
    <recommendedName>
        <fullName evidence="8">Rhodopsin domain-containing protein</fullName>
    </recommendedName>
</protein>
<feature type="transmembrane region" description="Helical" evidence="7">
    <location>
        <begin position="69"/>
        <end position="89"/>
    </location>
</feature>
<evidence type="ECO:0000256" key="2">
    <source>
        <dbReference type="ARBA" id="ARBA00022692"/>
    </source>
</evidence>
<name>A0ABR0JU34_9EURO</name>
<evidence type="ECO:0000256" key="5">
    <source>
        <dbReference type="ARBA" id="ARBA00038359"/>
    </source>
</evidence>
<comment type="caution">
    <text evidence="9">The sequence shown here is derived from an EMBL/GenBank/DDBJ whole genome shotgun (WGS) entry which is preliminary data.</text>
</comment>
<keyword evidence="3 7" id="KW-1133">Transmembrane helix</keyword>
<keyword evidence="10" id="KW-1185">Reference proteome</keyword>
<feature type="transmembrane region" description="Helical" evidence="7">
    <location>
        <begin position="118"/>
        <end position="139"/>
    </location>
</feature>
<feature type="domain" description="Rhodopsin" evidence="8">
    <location>
        <begin position="49"/>
        <end position="295"/>
    </location>
</feature>
<gene>
    <name evidence="9" type="ORF">LTR24_010492</name>
</gene>
<keyword evidence="2 7" id="KW-0812">Transmembrane</keyword>
<evidence type="ECO:0000313" key="10">
    <source>
        <dbReference type="Proteomes" id="UP001345013"/>
    </source>
</evidence>
<evidence type="ECO:0000313" key="9">
    <source>
        <dbReference type="EMBL" id="KAK5072263.1"/>
    </source>
</evidence>
<reference evidence="9 10" key="1">
    <citation type="submission" date="2023-08" db="EMBL/GenBank/DDBJ databases">
        <title>Black Yeasts Isolated from many extreme environments.</title>
        <authorList>
            <person name="Coleine C."/>
            <person name="Stajich J.E."/>
            <person name="Selbmann L."/>
        </authorList>
    </citation>
    <scope>NUCLEOTIDE SEQUENCE [LARGE SCALE GENOMIC DNA]</scope>
    <source>
        <strain evidence="9 10">CCFEE 5885</strain>
    </source>
</reference>
<dbReference type="Proteomes" id="UP001345013">
    <property type="component" value="Unassembled WGS sequence"/>
</dbReference>
<dbReference type="InterPro" id="IPR049326">
    <property type="entry name" value="Rhodopsin_dom_fungi"/>
</dbReference>
<evidence type="ECO:0000256" key="6">
    <source>
        <dbReference type="SAM" id="MobiDB-lite"/>
    </source>
</evidence>